<accession>A0A6C2UBH2</accession>
<organism evidence="12 13">
    <name type="scientific">Pontiella desulfatans</name>
    <dbReference type="NCBI Taxonomy" id="2750659"/>
    <lineage>
        <taxon>Bacteria</taxon>
        <taxon>Pseudomonadati</taxon>
        <taxon>Kiritimatiellota</taxon>
        <taxon>Kiritimatiellia</taxon>
        <taxon>Kiritimatiellales</taxon>
        <taxon>Pontiellaceae</taxon>
        <taxon>Pontiella</taxon>
    </lineage>
</organism>
<keyword evidence="3" id="KW-1134">Transmembrane beta strand</keyword>
<evidence type="ECO:0008006" key="14">
    <source>
        <dbReference type="Google" id="ProtNLM"/>
    </source>
</evidence>
<evidence type="ECO:0000259" key="10">
    <source>
        <dbReference type="Pfam" id="PF00593"/>
    </source>
</evidence>
<sequence length="701" mass="76247">MRLYALVCLALVSTRIIAETNSPPKNQPYQLEAIVVRAPRVDAMVTPLGKEELLDDSRNLNAGHVADRIPGISSACASVDTPEPVVRGLGWERVTTQIDFLPIYGSCPARMDPPTVYLSPESIENLVIVKGLPSVTYGSGGTGGRVMAQSVPHAAAPAQNGATGHAGFTWNGGRDGYSTQAGGKIGNGTLEAGASFNAIDFGDYESGGGKTVPGENRSYGGGANLRWTPTANSGYWINWNTHRIDHLDYPALPMDATEVDAHTFTFGSRHESLGDALEAIEWQAGYSTIDHVMDNSQKPNRGTMEAEAVTESRTLGLRMETDWTFNPDTDWSIGVDTHYLTRDALRTRYMVTPDKTFQDPIWPDASQGQAGVFAERTSQLAHDSRLRLGLRIDGVFSAIGKGDEPLDPPTSSIAPTVRDAYAYYYGDDALDTDRNELTTAGNALWEIPQGDNLLWFAGAGWMQRAASVTERFYSFAPAPGGYLVGNPSLDPETKAEFNTGAELHGGWLQLGAHLYCAYVWNYILETGIATDDVNGDGTDDLIRGFVNTDALLAGGELEGRINLSQSWSIPFAMAYVRGRNVSDDRDLPLIPPFNGHVGIRWEWEKSVRPWAEAMLRAASRQERIDPQFPETETPGYQVVDLRGGIQLPAGFSLEAGIGNLFDQDYAEHLNRTAALPAGDLAQGEKIPMPGRYFYAAVNWAM</sequence>
<evidence type="ECO:0000256" key="4">
    <source>
        <dbReference type="ARBA" id="ARBA00022692"/>
    </source>
</evidence>
<dbReference type="GO" id="GO:0044718">
    <property type="term" value="P:siderophore transmembrane transport"/>
    <property type="evidence" value="ECO:0007669"/>
    <property type="project" value="TreeGrafter"/>
</dbReference>
<keyword evidence="13" id="KW-1185">Reference proteome</keyword>
<keyword evidence="6 8" id="KW-0472">Membrane</keyword>
<dbReference type="InterPro" id="IPR036942">
    <property type="entry name" value="Beta-barrel_TonB_sf"/>
</dbReference>
<reference evidence="12 13" key="1">
    <citation type="submission" date="2019-04" db="EMBL/GenBank/DDBJ databases">
        <authorList>
            <person name="Van Vliet M D."/>
        </authorList>
    </citation>
    <scope>NUCLEOTIDE SEQUENCE [LARGE SCALE GENOMIC DNA]</scope>
    <source>
        <strain evidence="12 13">F1</strain>
    </source>
</reference>
<keyword evidence="9" id="KW-0732">Signal</keyword>
<keyword evidence="4" id="KW-0812">Transmembrane</keyword>
<comment type="similarity">
    <text evidence="8">Belongs to the TonB-dependent receptor family.</text>
</comment>
<dbReference type="InterPro" id="IPR012910">
    <property type="entry name" value="Plug_dom"/>
</dbReference>
<comment type="subcellular location">
    <subcellularLocation>
        <location evidence="1">Cell outer membrane</location>
        <topology evidence="1">Multi-pass membrane protein</topology>
    </subcellularLocation>
</comment>
<evidence type="ECO:0000256" key="5">
    <source>
        <dbReference type="ARBA" id="ARBA00023077"/>
    </source>
</evidence>
<dbReference type="RefSeq" id="WP_168442673.1">
    <property type="nucleotide sequence ID" value="NZ_CAAHFG010000004.1"/>
</dbReference>
<dbReference type="GO" id="GO:0009279">
    <property type="term" value="C:cell outer membrane"/>
    <property type="evidence" value="ECO:0007669"/>
    <property type="project" value="UniProtKB-SubCell"/>
</dbReference>
<evidence type="ECO:0000256" key="9">
    <source>
        <dbReference type="SAM" id="SignalP"/>
    </source>
</evidence>
<dbReference type="AlphaFoldDB" id="A0A6C2UBH2"/>
<keyword evidence="7" id="KW-0998">Cell outer membrane</keyword>
<evidence type="ECO:0000256" key="6">
    <source>
        <dbReference type="ARBA" id="ARBA00023136"/>
    </source>
</evidence>
<dbReference type="InterPro" id="IPR000531">
    <property type="entry name" value="Beta-barrel_TonB"/>
</dbReference>
<evidence type="ECO:0000256" key="2">
    <source>
        <dbReference type="ARBA" id="ARBA00022448"/>
    </source>
</evidence>
<keyword evidence="2" id="KW-0813">Transport</keyword>
<evidence type="ECO:0000256" key="7">
    <source>
        <dbReference type="ARBA" id="ARBA00023237"/>
    </source>
</evidence>
<dbReference type="PANTHER" id="PTHR30069:SF49">
    <property type="entry name" value="OUTER MEMBRANE PROTEIN C"/>
    <property type="match status" value="1"/>
</dbReference>
<dbReference type="InterPro" id="IPR037066">
    <property type="entry name" value="Plug_dom_sf"/>
</dbReference>
<dbReference type="SUPFAM" id="SSF56935">
    <property type="entry name" value="Porins"/>
    <property type="match status" value="1"/>
</dbReference>
<keyword evidence="5 8" id="KW-0798">TonB box</keyword>
<dbReference type="Pfam" id="PF00593">
    <property type="entry name" value="TonB_dep_Rec_b-barrel"/>
    <property type="match status" value="1"/>
</dbReference>
<name>A0A6C2UBH2_PONDE</name>
<dbReference type="Pfam" id="PF07715">
    <property type="entry name" value="Plug"/>
    <property type="match status" value="1"/>
</dbReference>
<dbReference type="PANTHER" id="PTHR30069">
    <property type="entry name" value="TONB-DEPENDENT OUTER MEMBRANE RECEPTOR"/>
    <property type="match status" value="1"/>
</dbReference>
<feature type="chain" id="PRO_5025400552" description="TonB-dependent receptor" evidence="9">
    <location>
        <begin position="19"/>
        <end position="701"/>
    </location>
</feature>
<feature type="domain" description="TonB-dependent receptor-like beta-barrel" evidence="10">
    <location>
        <begin position="214"/>
        <end position="660"/>
    </location>
</feature>
<feature type="domain" description="TonB-dependent receptor plug" evidence="11">
    <location>
        <begin position="51"/>
        <end position="144"/>
    </location>
</feature>
<protein>
    <recommendedName>
        <fullName evidence="14">TonB-dependent receptor</fullName>
    </recommendedName>
</protein>
<proteinExistence type="inferred from homology"/>
<dbReference type="EMBL" id="CAAHFG010000004">
    <property type="protein sequence ID" value="VGO17289.1"/>
    <property type="molecule type" value="Genomic_DNA"/>
</dbReference>
<dbReference type="Proteomes" id="UP000366872">
    <property type="component" value="Unassembled WGS sequence"/>
</dbReference>
<dbReference type="Gene3D" id="2.40.170.20">
    <property type="entry name" value="TonB-dependent receptor, beta-barrel domain"/>
    <property type="match status" value="1"/>
</dbReference>
<dbReference type="InterPro" id="IPR039426">
    <property type="entry name" value="TonB-dep_rcpt-like"/>
</dbReference>
<gene>
    <name evidence="12" type="ORF">PDESU_05885</name>
</gene>
<feature type="signal peptide" evidence="9">
    <location>
        <begin position="1"/>
        <end position="18"/>
    </location>
</feature>
<evidence type="ECO:0000313" key="12">
    <source>
        <dbReference type="EMBL" id="VGO17289.1"/>
    </source>
</evidence>
<evidence type="ECO:0000313" key="13">
    <source>
        <dbReference type="Proteomes" id="UP000366872"/>
    </source>
</evidence>
<evidence type="ECO:0000256" key="3">
    <source>
        <dbReference type="ARBA" id="ARBA00022452"/>
    </source>
</evidence>
<evidence type="ECO:0000256" key="1">
    <source>
        <dbReference type="ARBA" id="ARBA00004571"/>
    </source>
</evidence>
<dbReference type="GO" id="GO:0015344">
    <property type="term" value="F:siderophore uptake transmembrane transporter activity"/>
    <property type="evidence" value="ECO:0007669"/>
    <property type="project" value="TreeGrafter"/>
</dbReference>
<evidence type="ECO:0000259" key="11">
    <source>
        <dbReference type="Pfam" id="PF07715"/>
    </source>
</evidence>
<dbReference type="Gene3D" id="2.170.130.10">
    <property type="entry name" value="TonB-dependent receptor, plug domain"/>
    <property type="match status" value="1"/>
</dbReference>
<evidence type="ECO:0000256" key="8">
    <source>
        <dbReference type="RuleBase" id="RU003357"/>
    </source>
</evidence>